<evidence type="ECO:0000256" key="2">
    <source>
        <dbReference type="SAM" id="MobiDB-lite"/>
    </source>
</evidence>
<feature type="region of interest" description="Disordered" evidence="2">
    <location>
        <begin position="91"/>
        <end position="115"/>
    </location>
</feature>
<organism evidence="4 5">
    <name type="scientific">Pseudogymnoascus verrucosus</name>
    <dbReference type="NCBI Taxonomy" id="342668"/>
    <lineage>
        <taxon>Eukaryota</taxon>
        <taxon>Fungi</taxon>
        <taxon>Dikarya</taxon>
        <taxon>Ascomycota</taxon>
        <taxon>Pezizomycotina</taxon>
        <taxon>Leotiomycetes</taxon>
        <taxon>Thelebolales</taxon>
        <taxon>Thelebolaceae</taxon>
        <taxon>Pseudogymnoascus</taxon>
    </lineage>
</organism>
<evidence type="ECO:0000313" key="4">
    <source>
        <dbReference type="EMBL" id="OBT94748.1"/>
    </source>
</evidence>
<feature type="domain" description="Rhodanese" evidence="3">
    <location>
        <begin position="197"/>
        <end position="231"/>
    </location>
</feature>
<dbReference type="STRING" id="342668.A0A1B8GFY6"/>
<dbReference type="RefSeq" id="XP_018128481.1">
    <property type="nucleotide sequence ID" value="XM_018275667.2"/>
</dbReference>
<dbReference type="InterPro" id="IPR001763">
    <property type="entry name" value="Rhodanese-like_dom"/>
</dbReference>
<accession>A0A1B8GFY6</accession>
<dbReference type="EMBL" id="KV460241">
    <property type="protein sequence ID" value="OBT94748.1"/>
    <property type="molecule type" value="Genomic_DNA"/>
</dbReference>
<feature type="region of interest" description="Disordered" evidence="2">
    <location>
        <begin position="522"/>
        <end position="869"/>
    </location>
</feature>
<reference evidence="4 5" key="1">
    <citation type="submission" date="2016-03" db="EMBL/GenBank/DDBJ databases">
        <title>Comparative genomics of Pseudogymnoascus destructans, the fungus causing white-nose syndrome of bats.</title>
        <authorList>
            <person name="Palmer J.M."/>
            <person name="Drees K.P."/>
            <person name="Foster J.T."/>
            <person name="Lindner D.L."/>
        </authorList>
    </citation>
    <scope>NUCLEOTIDE SEQUENCE [LARGE SCALE GENOMIC DNA]</scope>
    <source>
        <strain evidence="4 5">UAMH 10579</strain>
    </source>
</reference>
<feature type="compositionally biased region" description="Polar residues" evidence="2">
    <location>
        <begin position="764"/>
        <end position="783"/>
    </location>
</feature>
<feature type="compositionally biased region" description="Basic and acidic residues" evidence="2">
    <location>
        <begin position="1"/>
        <end position="10"/>
    </location>
</feature>
<protein>
    <recommendedName>
        <fullName evidence="3">Rhodanese domain-containing protein</fullName>
    </recommendedName>
</protein>
<gene>
    <name evidence="4" type="ORF">VE01_06214</name>
</gene>
<dbReference type="AlphaFoldDB" id="A0A1B8GFY6"/>
<dbReference type="InterPro" id="IPR006597">
    <property type="entry name" value="Sel1-like"/>
</dbReference>
<keyword evidence="1" id="KW-0677">Repeat</keyword>
<feature type="compositionally biased region" description="Low complexity" evidence="2">
    <location>
        <begin position="750"/>
        <end position="761"/>
    </location>
</feature>
<dbReference type="SMART" id="SM00671">
    <property type="entry name" value="SEL1"/>
    <property type="match status" value="6"/>
</dbReference>
<dbReference type="Pfam" id="PF08238">
    <property type="entry name" value="Sel1"/>
    <property type="match status" value="6"/>
</dbReference>
<dbReference type="Gene3D" id="1.25.40.10">
    <property type="entry name" value="Tetratricopeptide repeat domain"/>
    <property type="match status" value="2"/>
</dbReference>
<name>A0A1B8GFY6_9PEZI</name>
<dbReference type="PANTHER" id="PTHR46430:SF2">
    <property type="entry name" value="CHITIN SYNTHASE REGULATORY FACTOR 4"/>
    <property type="match status" value="1"/>
</dbReference>
<feature type="compositionally biased region" description="Pro residues" evidence="2">
    <location>
        <begin position="833"/>
        <end position="847"/>
    </location>
</feature>
<dbReference type="Proteomes" id="UP000091956">
    <property type="component" value="Unassembled WGS sequence"/>
</dbReference>
<evidence type="ECO:0000313" key="5">
    <source>
        <dbReference type="Proteomes" id="UP000091956"/>
    </source>
</evidence>
<dbReference type="InterPro" id="IPR051726">
    <property type="entry name" value="Chitin_Synth_Reg"/>
</dbReference>
<feature type="region of interest" description="Disordered" evidence="2">
    <location>
        <begin position="1"/>
        <end position="29"/>
    </location>
</feature>
<sequence length="869" mass="95447">MTTPKQEDRPQLGATFYPGGLDGFDMPELISPAPQRVMPEVPSNMQEGLAHLELEANPSTVSPIHEQYGASRNITYQQSNAPQGYAASYEQAGAPGYQNNPSQPTIRRDGDMPLPSPFPGLQNPGPNVPLTDDQMEEELEQCREKVVGSNDPERQLRWAQDALHWSDIAIQSRRRAAVGSTSRPTTPNVERRIRDDALNITKFLAEQGHPKAEFLRAGWYEFGKFGFPEDAKESFAGYKRAAERGYARAEYRIGTRYESSKDMPRAVKHYQNGVAQHDSASNYRMGMMALLGQHGQPQNYEVGVRQVKYAADTADENAPQGSYVYGMLLARELPNISLPDFVLVYDLEQARHYVERAALLGFSKAQLKMGSAYELCLLGCEFNPTLSLHYNRLAASQGEPEAEMAISKWFLCGFAGVFEKNEEIAFTYAKRAAQQELPTAEFALGYFYEVGLHVPMDLGRSQEWYQKAADHGNADAVARIDALRLHRTLSRKDHEQMAITRIRSQYGSRKGKRPDHLAQKIAAQQAPTLPVMSEERDDSPRPVSVYPPRSSSVQPQQPPFRVITPVPDSNARLSQQQQPPFRVVTPVSGDVRHGGSMPSSPLHSHYRSGSGGSIGGTPNTAPYPENDVAHPIQANPNLRPLSGPPADRPNSAFGIKPLHPNHSFGPGQDPARRPMSAVGDLQSQQRPHPAQGGRGQPVVPHQPKREGPTNNDWESQYRLPYSQPQQQGDGRGKLQMQGAPVNKPHPQLPPQHGQQPPQHLQPRNDYSQQNRPNTATNERTYSAQAPLKPHAPGGQSGDRPVSSAGGNGQGVYPSRYSSIPPGAGGPAVTISPAPTPPIAKPQPPPKKGPQTFEEMGVPAASKDSECLVM</sequence>
<reference evidence="5" key="2">
    <citation type="journal article" date="2018" name="Nat. Commun.">
        <title>Extreme sensitivity to ultraviolet light in the fungal pathogen causing white-nose syndrome of bats.</title>
        <authorList>
            <person name="Palmer J.M."/>
            <person name="Drees K.P."/>
            <person name="Foster J.T."/>
            <person name="Lindner D.L."/>
        </authorList>
    </citation>
    <scope>NUCLEOTIDE SEQUENCE [LARGE SCALE GENOMIC DNA]</scope>
    <source>
        <strain evidence="5">UAMH 10579</strain>
    </source>
</reference>
<dbReference type="OrthoDB" id="4095816at2759"/>
<feature type="compositionally biased region" description="Low complexity" evidence="2">
    <location>
        <begin position="541"/>
        <end position="562"/>
    </location>
</feature>
<evidence type="ECO:0000259" key="3">
    <source>
        <dbReference type="PROSITE" id="PS50206"/>
    </source>
</evidence>
<dbReference type="PANTHER" id="PTHR46430">
    <property type="entry name" value="PROTEIN SKT5-RELATED"/>
    <property type="match status" value="1"/>
</dbReference>
<keyword evidence="5" id="KW-1185">Reference proteome</keyword>
<dbReference type="GeneID" id="28839600"/>
<dbReference type="InterPro" id="IPR011990">
    <property type="entry name" value="TPR-like_helical_dom_sf"/>
</dbReference>
<evidence type="ECO:0000256" key="1">
    <source>
        <dbReference type="ARBA" id="ARBA00022737"/>
    </source>
</evidence>
<proteinExistence type="predicted"/>
<dbReference type="PROSITE" id="PS50206">
    <property type="entry name" value="RHODANESE_3"/>
    <property type="match status" value="1"/>
</dbReference>
<dbReference type="SUPFAM" id="SSF81901">
    <property type="entry name" value="HCP-like"/>
    <property type="match status" value="1"/>
</dbReference>